<evidence type="ECO:0000256" key="2">
    <source>
        <dbReference type="SAM" id="MobiDB-lite"/>
    </source>
</evidence>
<dbReference type="Proteomes" id="UP000053831">
    <property type="component" value="Unassembled WGS sequence"/>
</dbReference>
<dbReference type="STRING" id="150374.A0A0M8MUJ3"/>
<organism evidence="3 4">
    <name type="scientific">Escovopsis weberi</name>
    <dbReference type="NCBI Taxonomy" id="150374"/>
    <lineage>
        <taxon>Eukaryota</taxon>
        <taxon>Fungi</taxon>
        <taxon>Dikarya</taxon>
        <taxon>Ascomycota</taxon>
        <taxon>Pezizomycotina</taxon>
        <taxon>Sordariomycetes</taxon>
        <taxon>Hypocreomycetidae</taxon>
        <taxon>Hypocreales</taxon>
        <taxon>Hypocreaceae</taxon>
        <taxon>Escovopsis</taxon>
    </lineage>
</organism>
<proteinExistence type="predicted"/>
<feature type="compositionally biased region" description="Basic and acidic residues" evidence="2">
    <location>
        <begin position="425"/>
        <end position="438"/>
    </location>
</feature>
<feature type="region of interest" description="Disordered" evidence="2">
    <location>
        <begin position="404"/>
        <end position="449"/>
    </location>
</feature>
<feature type="compositionally biased region" description="Basic and acidic residues" evidence="2">
    <location>
        <begin position="58"/>
        <end position="69"/>
    </location>
</feature>
<keyword evidence="4" id="KW-1185">Reference proteome</keyword>
<dbReference type="OrthoDB" id="5328813at2759"/>
<dbReference type="AlphaFoldDB" id="A0A0M8MUJ3"/>
<evidence type="ECO:0000313" key="4">
    <source>
        <dbReference type="Proteomes" id="UP000053831"/>
    </source>
</evidence>
<feature type="coiled-coil region" evidence="1">
    <location>
        <begin position="98"/>
        <end position="132"/>
    </location>
</feature>
<feature type="compositionally biased region" description="Basic and acidic residues" evidence="2">
    <location>
        <begin position="34"/>
        <end position="45"/>
    </location>
</feature>
<evidence type="ECO:0000313" key="3">
    <source>
        <dbReference type="EMBL" id="KOS18798.1"/>
    </source>
</evidence>
<gene>
    <name evidence="3" type="ORF">ESCO_001019</name>
</gene>
<name>A0A0M8MUJ3_ESCWE</name>
<reference evidence="3 4" key="1">
    <citation type="submission" date="2015-07" db="EMBL/GenBank/DDBJ databases">
        <title>The genome of the fungus Escovopsis weberi, a specialized disease agent of ant agriculture.</title>
        <authorList>
            <person name="de Man T.J."/>
            <person name="Stajich J.E."/>
            <person name="Kubicek C.P."/>
            <person name="Chenthamara K."/>
            <person name="Atanasova L."/>
            <person name="Druzhinina I.S."/>
            <person name="Birnbaum S."/>
            <person name="Barribeau S.M."/>
            <person name="Teiling C."/>
            <person name="Suen G."/>
            <person name="Currie C."/>
            <person name="Gerardo N.M."/>
        </authorList>
    </citation>
    <scope>NUCLEOTIDE SEQUENCE [LARGE SCALE GENOMIC DNA]</scope>
</reference>
<evidence type="ECO:0000256" key="1">
    <source>
        <dbReference type="SAM" id="Coils"/>
    </source>
</evidence>
<keyword evidence="1" id="KW-0175">Coiled coil</keyword>
<protein>
    <submittedName>
        <fullName evidence="3">Uncharacterized protein</fullName>
    </submittedName>
</protein>
<accession>A0A0M8MUJ3</accession>
<sequence length="492" mass="54677">MIAGGTPAAASGTESSGTHGPLDSSVADDPLPTDQRDHEQDRDTCTKAAVSGAGASPRVHDHGRSHDAKSGSPGKQRRCDDIPVSAAAAADVLAREREREKDGRIAFLEKEMDAMERDFRQELDRLSQSEAQTAVFWQSKHSLLNQQFLRTDTELRLLRGEADAHAAEREELRQGVDILRRDLRERDDEIRRLRAQVRGLKDFVSTSTRTDDQTSDEVFGDGMTRLGNGLQNWVITNYRRAKIDLSKASDATLDELGRLVPTYRDLIHTSKVHLLQSIVSRILVEAIFGAYYVGLSEAQTLQFQQMEHLLSSLCPSSDEPVNQWRSSTLALLRREAHHLHESTDPIAEPIVQRIMTLLSALTAPSAATRATASEALRVLVKNAVELARLLVVQKAKMRIYMPPVLPPAQHHHHQQRQQQQQHQHQGSDHEQEPVHFEPDTMEDVGGEDEDALAGREVACVVFPGVVKHGDENGGNAQFRNVIARAKVLCRPG</sequence>
<feature type="compositionally biased region" description="Acidic residues" evidence="2">
    <location>
        <begin position="439"/>
        <end position="449"/>
    </location>
</feature>
<comment type="caution">
    <text evidence="3">The sequence shown here is derived from an EMBL/GenBank/DDBJ whole genome shotgun (WGS) entry which is preliminary data.</text>
</comment>
<feature type="region of interest" description="Disordered" evidence="2">
    <location>
        <begin position="1"/>
        <end position="82"/>
    </location>
</feature>
<dbReference type="EMBL" id="LGSR01000020">
    <property type="protein sequence ID" value="KOS18798.1"/>
    <property type="molecule type" value="Genomic_DNA"/>
</dbReference>